<dbReference type="InterPro" id="IPR007863">
    <property type="entry name" value="Peptidase_M16_C"/>
</dbReference>
<comment type="caution">
    <text evidence="4">The sequence shown here is derived from an EMBL/GenBank/DDBJ whole genome shotgun (WGS) entry which is preliminary data.</text>
</comment>
<evidence type="ECO:0000259" key="2">
    <source>
        <dbReference type="Pfam" id="PF00675"/>
    </source>
</evidence>
<dbReference type="PANTHER" id="PTHR11851">
    <property type="entry name" value="METALLOPROTEASE"/>
    <property type="match status" value="1"/>
</dbReference>
<dbReference type="Gene3D" id="3.30.830.10">
    <property type="entry name" value="Metalloenzyme, LuxS/M16 peptidase-like"/>
    <property type="match status" value="4"/>
</dbReference>
<feature type="domain" description="Peptidase M16 N-terminal" evidence="2">
    <location>
        <begin position="580"/>
        <end position="693"/>
    </location>
</feature>
<keyword evidence="5" id="KW-1185">Reference proteome</keyword>
<dbReference type="InterPro" id="IPR011249">
    <property type="entry name" value="Metalloenz_LuxS/M16"/>
</dbReference>
<dbReference type="EMBL" id="VKKY01000001">
    <property type="protein sequence ID" value="KAA3440438.1"/>
    <property type="molecule type" value="Genomic_DNA"/>
</dbReference>
<feature type="domain" description="Peptidase M16 N-terminal" evidence="2">
    <location>
        <begin position="94"/>
        <end position="218"/>
    </location>
</feature>
<dbReference type="Proteomes" id="UP000324133">
    <property type="component" value="Unassembled WGS sequence"/>
</dbReference>
<dbReference type="Pfam" id="PF05193">
    <property type="entry name" value="Peptidase_M16_C"/>
    <property type="match status" value="2"/>
</dbReference>
<evidence type="ECO:0000313" key="4">
    <source>
        <dbReference type="EMBL" id="KAA3440438.1"/>
    </source>
</evidence>
<dbReference type="InterPro" id="IPR011765">
    <property type="entry name" value="Pept_M16_N"/>
</dbReference>
<organism evidence="4 5">
    <name type="scientific">Rufibacter hautae</name>
    <dbReference type="NCBI Taxonomy" id="2595005"/>
    <lineage>
        <taxon>Bacteria</taxon>
        <taxon>Pseudomonadati</taxon>
        <taxon>Bacteroidota</taxon>
        <taxon>Cytophagia</taxon>
        <taxon>Cytophagales</taxon>
        <taxon>Hymenobacteraceae</taxon>
        <taxon>Rufibacter</taxon>
    </lineage>
</organism>
<dbReference type="AlphaFoldDB" id="A0A5B6TV57"/>
<name>A0A5B6TV57_9BACT</name>
<proteinExistence type="inferred from homology"/>
<dbReference type="PANTHER" id="PTHR11851:SF49">
    <property type="entry name" value="MITOCHONDRIAL-PROCESSING PEPTIDASE SUBUNIT ALPHA"/>
    <property type="match status" value="1"/>
</dbReference>
<dbReference type="SUPFAM" id="SSF63411">
    <property type="entry name" value="LuxS/MPP-like metallohydrolase"/>
    <property type="match status" value="4"/>
</dbReference>
<evidence type="ECO:0000313" key="5">
    <source>
        <dbReference type="Proteomes" id="UP000324133"/>
    </source>
</evidence>
<dbReference type="InterPro" id="IPR050361">
    <property type="entry name" value="MPP/UQCRC_Complex"/>
</dbReference>
<feature type="domain" description="Peptidase M16 C-terminal" evidence="3">
    <location>
        <begin position="251"/>
        <end position="426"/>
    </location>
</feature>
<sequence length="988" mass="108657">MLAVINIYFPLLINGSLVAPIKRENKPFSLTMNRRLKVACLSVLLGSMAVSPAQSVWAQAAKKPAAKATAKSSAATPQFDLKSEKYKLANGLEVVLHQDKSDPKVAVAIMYHVGSNREKPGRTGFAHFFEHMLFQNSENVGKGNFIKGVNQIGGTFNGGTFTDGTVYYEVVPKDALERILWMESDRMGFFINTVSEWGLENEKQVVKNEKRQRVDNQPYGHTNYVILKNLYPASHPYNWEVIGSLEDLQNATLDDVKEFYEQWYGVNNATLVLTGDFETADAKKLVEKYFGELKPRPAVKPLTPMPVKLAATKSLFHVDNFANLPELTMVYPTVEQYHKDSYALDMLGSLLSDGKNSPFERIIVEEKKLAPGASAGQSSAEIAGTFRVRVRAFDKKDLDEVQAAVFAAFDKFEKEGVNEKELERLKIRQETALYNGISSLLNKAFQLAQYNEFAGDPSFAKKDIAMTQAVTAQDIMNVYRKYIKGKPYVATSFVPKGQEDLALKGAVKAEVVEEKVVAGAEGANTGKEPTTFAKTPSKIDRSKMPELSKNFSFKAPAIWTSQLKNGMKVYGIEQTELPLVQFSIQIKGGMQLDDSKKIGTASLVDAMLMEGTKNKTPQQLEEAIGQLGAFINVNSSSEDITISGNTLSRNFPQVMKLVEEILLEPRWDEAEFAKAKQAKLNQIKQNQANPGSIASLAFNKVLYGENSRFAYPTIGTMETVQGITLQDLKDYYQKNFSPSIASFQVAGNVKQAEVAKALTGLEQKWAAKNVSLPTPITATNKPAARLYFIDQPDAKQSVIYAGYLAVPVGSPDYAALQAINHKLGAGSASTLFNVLRLQKGYTYGAGSGFSRRPTAPGMFAASSSVRTNVTKESLQTLDEILKTYGTSYTEQDLATTKGALIKETALSYETLGSLVGLLENISTYNLPLDYIKQNESAIQNLSYTQAKSLINNYIDPSKMVYVVVGDAKTQLAGLKDLGLGEPVVLQNK</sequence>
<reference evidence="4 5" key="1">
    <citation type="submission" date="2019-07" db="EMBL/GenBank/DDBJ databases">
        <title>Rufibacter sp. nov., isolated from lake sediment.</title>
        <authorList>
            <person name="Qu J.-H."/>
        </authorList>
    </citation>
    <scope>NUCLEOTIDE SEQUENCE [LARGE SCALE GENOMIC DNA]</scope>
    <source>
        <strain evidence="4 5">NBS58-1</strain>
    </source>
</reference>
<accession>A0A5B6TV57</accession>
<protein>
    <submittedName>
        <fullName evidence="4">Insulinase family protein</fullName>
    </submittedName>
</protein>
<feature type="domain" description="Peptidase M16 C-terminal" evidence="3">
    <location>
        <begin position="723"/>
        <end position="899"/>
    </location>
</feature>
<gene>
    <name evidence="4" type="ORF">FOA19_07235</name>
</gene>
<evidence type="ECO:0000256" key="1">
    <source>
        <dbReference type="ARBA" id="ARBA00007261"/>
    </source>
</evidence>
<dbReference type="GO" id="GO:0046872">
    <property type="term" value="F:metal ion binding"/>
    <property type="evidence" value="ECO:0007669"/>
    <property type="project" value="InterPro"/>
</dbReference>
<dbReference type="OrthoDB" id="9811314at2"/>
<evidence type="ECO:0000259" key="3">
    <source>
        <dbReference type="Pfam" id="PF05193"/>
    </source>
</evidence>
<comment type="similarity">
    <text evidence="1">Belongs to the peptidase M16 family.</text>
</comment>
<dbReference type="Pfam" id="PF00675">
    <property type="entry name" value="Peptidase_M16"/>
    <property type="match status" value="2"/>
</dbReference>